<keyword evidence="5" id="KW-0444">Lipid biosynthesis</keyword>
<dbReference type="RefSeq" id="WP_106874318.1">
    <property type="nucleotide sequence ID" value="NZ_CP027845.1"/>
</dbReference>
<keyword evidence="7" id="KW-0328">Glycosyltransferase</keyword>
<evidence type="ECO:0000256" key="3">
    <source>
        <dbReference type="ARBA" id="ARBA00012687"/>
    </source>
</evidence>
<dbReference type="PANTHER" id="PTHR30372:SF4">
    <property type="entry name" value="LIPID-A-DISACCHARIDE SYNTHASE, MITOCHONDRIAL-RELATED"/>
    <property type="match status" value="1"/>
</dbReference>
<keyword evidence="6" id="KW-0441">Lipid A biosynthesis</keyword>
<dbReference type="NCBIfam" id="TIGR00215">
    <property type="entry name" value="lpxB"/>
    <property type="match status" value="1"/>
</dbReference>
<reference evidence="12 13" key="1">
    <citation type="submission" date="2018-03" db="EMBL/GenBank/DDBJ databases">
        <title>A gene transfer event suggests a long-term partnership between eustigmatophyte algae and a novel lineage of endosymbiotic bacteria.</title>
        <authorList>
            <person name="Yurchenko T."/>
            <person name="Sevcikova T."/>
            <person name="Pribyl P."/>
            <person name="El Karkouri K."/>
            <person name="Klimes V."/>
            <person name="Amaral R."/>
            <person name="Zbrankova V."/>
            <person name="Kim E."/>
            <person name="Raoult D."/>
            <person name="Santos L.M.A."/>
            <person name="Elias M."/>
        </authorList>
    </citation>
    <scope>NUCLEOTIDE SEQUENCE [LARGE SCALE GENOMIC DNA]</scope>
    <source>
        <strain evidence="12">CCALA 838</strain>
    </source>
</reference>
<comment type="catalytic activity">
    <reaction evidence="10">
        <text>a lipid X + a UDP-2-N,3-O-bis[(3R)-3-hydroxyacyl]-alpha-D-glucosamine = a lipid A disaccharide + UDP + H(+)</text>
        <dbReference type="Rhea" id="RHEA:67828"/>
        <dbReference type="ChEBI" id="CHEBI:15378"/>
        <dbReference type="ChEBI" id="CHEBI:58223"/>
        <dbReference type="ChEBI" id="CHEBI:137748"/>
        <dbReference type="ChEBI" id="CHEBI:176338"/>
        <dbReference type="ChEBI" id="CHEBI:176343"/>
        <dbReference type="EC" id="2.4.1.182"/>
    </reaction>
</comment>
<dbReference type="InterPro" id="IPR003835">
    <property type="entry name" value="Glyco_trans_19"/>
</dbReference>
<evidence type="ECO:0000256" key="5">
    <source>
        <dbReference type="ARBA" id="ARBA00022516"/>
    </source>
</evidence>
<dbReference type="AlphaFoldDB" id="A0A2P1P871"/>
<evidence type="ECO:0000256" key="9">
    <source>
        <dbReference type="ARBA" id="ARBA00023098"/>
    </source>
</evidence>
<dbReference type="GO" id="GO:0005543">
    <property type="term" value="F:phospholipid binding"/>
    <property type="evidence" value="ECO:0007669"/>
    <property type="project" value="TreeGrafter"/>
</dbReference>
<organism evidence="12 13">
    <name type="scientific">Candidatus Phycorickettsia trachydisci</name>
    <dbReference type="NCBI Taxonomy" id="2115978"/>
    <lineage>
        <taxon>Bacteria</taxon>
        <taxon>Pseudomonadati</taxon>
        <taxon>Pseudomonadota</taxon>
        <taxon>Alphaproteobacteria</taxon>
        <taxon>Rickettsiales</taxon>
        <taxon>Rickettsiaceae</taxon>
        <taxon>Candidatus Phycorickettsia</taxon>
    </lineage>
</organism>
<dbReference type="GO" id="GO:0009245">
    <property type="term" value="P:lipid A biosynthetic process"/>
    <property type="evidence" value="ECO:0007669"/>
    <property type="project" value="UniProtKB-UniRule"/>
</dbReference>
<evidence type="ECO:0000313" key="13">
    <source>
        <dbReference type="Proteomes" id="UP000241762"/>
    </source>
</evidence>
<evidence type="ECO:0000256" key="7">
    <source>
        <dbReference type="ARBA" id="ARBA00022676"/>
    </source>
</evidence>
<keyword evidence="13" id="KW-1185">Reference proteome</keyword>
<name>A0A2P1P871_9RICK</name>
<proteinExistence type="inferred from homology"/>
<comment type="similarity">
    <text evidence="2">Belongs to the LpxB family.</text>
</comment>
<dbReference type="OrthoDB" id="9801642at2"/>
<dbReference type="PANTHER" id="PTHR30372">
    <property type="entry name" value="LIPID-A-DISACCHARIDE SYNTHASE"/>
    <property type="match status" value="1"/>
</dbReference>
<dbReference type="Pfam" id="PF02684">
    <property type="entry name" value="LpxB"/>
    <property type="match status" value="1"/>
</dbReference>
<evidence type="ECO:0000256" key="4">
    <source>
        <dbReference type="ARBA" id="ARBA00020902"/>
    </source>
</evidence>
<keyword evidence="8" id="KW-0808">Transferase</keyword>
<dbReference type="EMBL" id="CP027845">
    <property type="protein sequence ID" value="AVP87456.1"/>
    <property type="molecule type" value="Genomic_DNA"/>
</dbReference>
<dbReference type="KEGG" id="ptc:phytr_5090"/>
<dbReference type="GO" id="GO:0008915">
    <property type="term" value="F:lipid-A-disaccharide synthase activity"/>
    <property type="evidence" value="ECO:0007669"/>
    <property type="project" value="UniProtKB-UniRule"/>
</dbReference>
<dbReference type="EC" id="2.4.1.182" evidence="3 11"/>
<evidence type="ECO:0000256" key="6">
    <source>
        <dbReference type="ARBA" id="ARBA00022556"/>
    </source>
</evidence>
<dbReference type="Gene3D" id="3.40.50.2000">
    <property type="entry name" value="Glycogen Phosphorylase B"/>
    <property type="match status" value="1"/>
</dbReference>
<accession>A0A2P1P871</accession>
<gene>
    <name evidence="12" type="ORF">phytr_5090</name>
</gene>
<evidence type="ECO:0000256" key="8">
    <source>
        <dbReference type="ARBA" id="ARBA00022679"/>
    </source>
</evidence>
<evidence type="ECO:0000256" key="10">
    <source>
        <dbReference type="ARBA" id="ARBA00048975"/>
    </source>
</evidence>
<evidence type="ECO:0000256" key="1">
    <source>
        <dbReference type="ARBA" id="ARBA00002056"/>
    </source>
</evidence>
<dbReference type="SUPFAM" id="SSF53756">
    <property type="entry name" value="UDP-Glycosyltransferase/glycogen phosphorylase"/>
    <property type="match status" value="1"/>
</dbReference>
<comment type="function">
    <text evidence="1">Condensation of UDP-2,3-diacylglucosamine and 2,3-diacylglucosamine-1-phosphate to form lipid A disaccharide, a precursor of lipid A, a phosphorylated glycolipid that anchors the lipopolysaccharide to the outer membrane of the cell.</text>
</comment>
<dbReference type="GO" id="GO:0016020">
    <property type="term" value="C:membrane"/>
    <property type="evidence" value="ECO:0007669"/>
    <property type="project" value="GOC"/>
</dbReference>
<evidence type="ECO:0000256" key="11">
    <source>
        <dbReference type="NCBIfam" id="TIGR00215"/>
    </source>
</evidence>
<evidence type="ECO:0000256" key="2">
    <source>
        <dbReference type="ARBA" id="ARBA00007868"/>
    </source>
</evidence>
<sequence>MSKLYFIAGEASGDFLGSKIISSLLEKNKDLKIYGIGGDKMLSAGLKESLFSMNKISLMGIFEVLWHVLEIRGLIKKTVEHILKVNPQVLITIDSPGFNFRVVEEIKKLAPHIVRIHIVAPSVWAYKPERAIKTAWIYNHLLTLLPFEPPLFEKYGLKSDFIGHPIFEQDFDKKENSELADFVSLSKEPIIAITPGSRASEIKMHLKTFTSAVLQSDFPEAKCIIVCVSEEHRSLVDKMLKGTRLQYITTLDKIAAFHIADLVIAKSGTNTLEIAACATPMIVGYKFNIFTWQYLKRLLKIKYASLINIFADHPIIPELIQNNCNPEKISEKLNSFIKDSTLRKNQITRSSQILEQMGLRQDISPTQKAAELISRYIKY</sequence>
<dbReference type="Proteomes" id="UP000241762">
    <property type="component" value="Chromosome"/>
</dbReference>
<evidence type="ECO:0000313" key="12">
    <source>
        <dbReference type="EMBL" id="AVP87456.1"/>
    </source>
</evidence>
<keyword evidence="9" id="KW-0443">Lipid metabolism</keyword>
<protein>
    <recommendedName>
        <fullName evidence="4 11">Lipid-A-disaccharide synthase</fullName>
        <ecNumber evidence="3 11">2.4.1.182</ecNumber>
    </recommendedName>
</protein>